<dbReference type="GeneID" id="26281629"/>
<evidence type="ECO:0000313" key="2">
    <source>
        <dbReference type="EMBL" id="ALN38795.1"/>
    </source>
</evidence>
<dbReference type="Proteomes" id="UP000126444">
    <property type="component" value="Segment"/>
</dbReference>
<proteinExistence type="predicted"/>
<name>A0A0S2C3P3_9VIRU</name>
<reference evidence="2 3" key="1">
    <citation type="submission" date="2015-03" db="EMBL/GenBank/DDBJ databases">
        <title>Viruses in human plasma pools from the US and Germany.</title>
        <authorList>
            <person name="Zhang W."/>
            <person name="Delwart E."/>
        </authorList>
    </citation>
    <scope>NUCLEOTIDE SEQUENCE [LARGE SCALE GENOMIC DNA]</scope>
    <source>
        <strain evidence="2">DB1</strain>
    </source>
</reference>
<keyword evidence="3" id="KW-1185">Reference proteome</keyword>
<feature type="region of interest" description="Disordered" evidence="1">
    <location>
        <begin position="1"/>
        <end position="35"/>
    </location>
</feature>
<dbReference type="KEGG" id="vg:26281629"/>
<dbReference type="EMBL" id="KP974693">
    <property type="protein sequence ID" value="ALN38795.1"/>
    <property type="molecule type" value="Genomic_DNA"/>
</dbReference>
<evidence type="ECO:0000256" key="1">
    <source>
        <dbReference type="SAM" id="MobiDB-lite"/>
    </source>
</evidence>
<gene>
    <name evidence="2" type="primary">Cap</name>
</gene>
<evidence type="ECO:0000313" key="3">
    <source>
        <dbReference type="Proteomes" id="UP000126444"/>
    </source>
</evidence>
<accession>A0A0S2C3P3</accession>
<sequence length="284" mass="33363">MAYARYRRRRPYRTNRKRTSYRRNTRRTRNAPFRRRSYRRPANRFKKRVLAISSKKKFDTMRSGSANGVIDVTFNDVQQAIMAWSPTTIPYNEVEHSPAHRNSQQIFFTGVKETLDPYAIFPFHWRRVVFWTHERFPQFETIVAAGGTRFRYGVTYGVTDTPVQAIQELMFQGTIGIDWDPTRPMDARLDRHRIKIVSDKRVNFNPQSDNGRYSVFKRWHSIRRRIMYDQEEAGDDQISDVWSTVAPTSSGNLFIVDFFGFPPGLAQGAAARLGLQSTVYWRES</sequence>
<organism evidence="2 3">
    <name type="scientific">Human plasma-associated gemycircularvirus</name>
    <dbReference type="NCBI Taxonomy" id="1707330"/>
    <lineage>
        <taxon>Viruses</taxon>
        <taxon>Monodnaviria</taxon>
        <taxon>Shotokuvirae</taxon>
        <taxon>Cressdnaviricota</taxon>
        <taxon>Repensiviricetes</taxon>
        <taxon>Geplafuvirales</taxon>
        <taxon>Genomoviridae</taxon>
        <taxon>Gemyvongvirus</taxon>
        <taxon>Gemyvongvirus humas1</taxon>
    </lineage>
</organism>
<protein>
    <submittedName>
        <fullName evidence="2">Capsid protein</fullName>
    </submittedName>
</protein>
<dbReference type="RefSeq" id="YP_009181995.1">
    <property type="nucleotide sequence ID" value="NC_028459.1"/>
</dbReference>